<dbReference type="KEGG" id="cza:CYCME_0641"/>
<dbReference type="InterPro" id="IPR044878">
    <property type="entry name" value="UbiA_sf"/>
</dbReference>
<comment type="similarity">
    <text evidence="14">Belongs to the UbiA prenyltransferase family. Protoheme IX farnesyltransferase subfamily.</text>
</comment>
<protein>
    <recommendedName>
        <fullName evidence="11 14">Protoheme IX farnesyltransferase</fullName>
        <ecNumber evidence="3 14">2.5.1.141</ecNumber>
    </recommendedName>
    <alternativeName>
        <fullName evidence="12 14">Heme B farnesyltransferase</fullName>
    </alternativeName>
    <alternativeName>
        <fullName evidence="10 14">Heme O synthase</fullName>
    </alternativeName>
</protein>
<evidence type="ECO:0000256" key="8">
    <source>
        <dbReference type="ARBA" id="ARBA00023133"/>
    </source>
</evidence>
<dbReference type="NCBIfam" id="NF003349">
    <property type="entry name" value="PRK04375.1-2"/>
    <property type="match status" value="1"/>
</dbReference>
<reference evidence="16" key="2">
    <citation type="journal article" date="2016" name="Environ. Microbiol. Rep.">
        <title>Analysis of defence systems and a conjugative IncP-1 plasmid in the marine polyaromatic hydrocarbons-degrading bacterium Cycloclasticus sp. 78-ME.</title>
        <authorList>
            <person name="Yakimov M.M."/>
            <person name="Crisafi F."/>
            <person name="Messina E."/>
            <person name="Smedile F."/>
            <person name="Lopatina A."/>
            <person name="Denaro R."/>
            <person name="Pieper D.H."/>
            <person name="Golyshin P.N."/>
            <person name="Giuliano L."/>
        </authorList>
    </citation>
    <scope>NUCLEOTIDE SEQUENCE [LARGE SCALE GENOMIC DNA]</scope>
    <source>
        <strain evidence="16">78-ME</strain>
    </source>
</reference>
<gene>
    <name evidence="14" type="primary">cyoE</name>
    <name evidence="15" type="ORF">CYCME_0641</name>
</gene>
<comment type="catalytic activity">
    <reaction evidence="13 14">
        <text>heme b + (2E,6E)-farnesyl diphosphate + H2O = Fe(II)-heme o + diphosphate</text>
        <dbReference type="Rhea" id="RHEA:28070"/>
        <dbReference type="ChEBI" id="CHEBI:15377"/>
        <dbReference type="ChEBI" id="CHEBI:33019"/>
        <dbReference type="ChEBI" id="CHEBI:60344"/>
        <dbReference type="ChEBI" id="CHEBI:60530"/>
        <dbReference type="ChEBI" id="CHEBI:175763"/>
        <dbReference type="EC" id="2.5.1.141"/>
    </reaction>
</comment>
<dbReference type="AlphaFoldDB" id="S5TDU6"/>
<feature type="transmembrane region" description="Helical" evidence="14">
    <location>
        <begin position="26"/>
        <end position="46"/>
    </location>
</feature>
<dbReference type="HOGENOM" id="CLU_029631_0_2_6"/>
<dbReference type="InterPro" id="IPR030470">
    <property type="entry name" value="UbiA_prenylTrfase_CS"/>
</dbReference>
<evidence type="ECO:0000256" key="10">
    <source>
        <dbReference type="ARBA" id="ARBA00030253"/>
    </source>
</evidence>
<dbReference type="Proteomes" id="UP000015380">
    <property type="component" value="Chromosome"/>
</dbReference>
<evidence type="ECO:0000313" key="15">
    <source>
        <dbReference type="EMBL" id="AGS38982.1"/>
    </source>
</evidence>
<keyword evidence="16" id="KW-1185">Reference proteome</keyword>
<evidence type="ECO:0000256" key="12">
    <source>
        <dbReference type="ARBA" id="ARBA00042475"/>
    </source>
</evidence>
<feature type="transmembrane region" description="Helical" evidence="14">
    <location>
        <begin position="275"/>
        <end position="292"/>
    </location>
</feature>
<dbReference type="PANTHER" id="PTHR43448">
    <property type="entry name" value="PROTOHEME IX FARNESYLTRANSFERASE, MITOCHONDRIAL"/>
    <property type="match status" value="1"/>
</dbReference>
<evidence type="ECO:0000256" key="4">
    <source>
        <dbReference type="ARBA" id="ARBA00022475"/>
    </source>
</evidence>
<comment type="miscellaneous">
    <text evidence="14">Carbon 2 of the heme B porphyrin ring is defined according to the Fischer nomenclature.</text>
</comment>
<organism evidence="15 16">
    <name type="scientific">Cycloclasticus zancles 78-ME</name>
    <dbReference type="NCBI Taxonomy" id="1198232"/>
    <lineage>
        <taxon>Bacteria</taxon>
        <taxon>Pseudomonadati</taxon>
        <taxon>Pseudomonadota</taxon>
        <taxon>Gammaproteobacteria</taxon>
        <taxon>Thiotrichales</taxon>
        <taxon>Piscirickettsiaceae</taxon>
        <taxon>Cycloclasticus</taxon>
    </lineage>
</organism>
<evidence type="ECO:0000256" key="1">
    <source>
        <dbReference type="ARBA" id="ARBA00004651"/>
    </source>
</evidence>
<dbReference type="Gene3D" id="1.10.357.140">
    <property type="entry name" value="UbiA prenyltransferase"/>
    <property type="match status" value="1"/>
</dbReference>
<dbReference type="CDD" id="cd13957">
    <property type="entry name" value="PT_UbiA_Cox10"/>
    <property type="match status" value="1"/>
</dbReference>
<dbReference type="EMBL" id="CP005996">
    <property type="protein sequence ID" value="AGS38982.1"/>
    <property type="molecule type" value="Genomic_DNA"/>
</dbReference>
<feature type="transmembrane region" description="Helical" evidence="14">
    <location>
        <begin position="243"/>
        <end position="263"/>
    </location>
</feature>
<sequence>MSEQMINDSTNTISWKSYYELCKPKVVLLIIFTAVVGMFLAVPGMVPWQPLVFGTIGIGLAASSAAAINHYLDQKFDAKMARTKGRPLPHGDLNGTQVLGFAFTIGAIAMLVLIFLVNELTAFLTFLSLIGYAVIYTVYLKHATPQNIVIGGAAGAAPPVLGWSAVTSTIDPHALLLFLIIFIWTPPHFWALAVARREEYAKADIPMLPVTHGAEFTRLHIVFYTVLLILVSLLPYLTGMSGMLYLVSAIGLGFGFLYYAVLLKKTADDIIAMKAFKYSILYLMLLFAALLIDHYL</sequence>
<comment type="subcellular location">
    <subcellularLocation>
        <location evidence="1 14">Cell membrane</location>
        <topology evidence="1 14">Multi-pass membrane protein</topology>
    </subcellularLocation>
</comment>
<reference evidence="15 16" key="1">
    <citation type="submission" date="2013-05" db="EMBL/GenBank/DDBJ databases">
        <title>Between feast and famine: a lifestyle of most important marine PAH-degrading bacterium Cycloclasticus sp. 7ME.</title>
        <authorList>
            <person name="Yakimov M.M."/>
            <person name="Messina E."/>
            <person name="Genovese M."/>
            <person name="Denaro R."/>
            <person name="Crisafi F."/>
            <person name="Russo D."/>
            <person name="Cappello S."/>
            <person name="Santisi S."/>
            <person name="Smedile F."/>
            <person name="Golyshina O.V."/>
            <person name="Tran H."/>
            <person name="Pieper D.H."/>
            <person name="Golyshin P.N."/>
            <person name="Giuliano L."/>
        </authorList>
    </citation>
    <scope>NUCLEOTIDE SEQUENCE [LARGE SCALE GENOMIC DNA]</scope>
    <source>
        <strain evidence="15 16">78-ME</strain>
    </source>
</reference>
<dbReference type="eggNOG" id="COG0109">
    <property type="taxonomic scope" value="Bacteria"/>
</dbReference>
<evidence type="ECO:0000256" key="3">
    <source>
        <dbReference type="ARBA" id="ARBA00012292"/>
    </source>
</evidence>
<feature type="transmembrane region" description="Helical" evidence="14">
    <location>
        <begin position="172"/>
        <end position="195"/>
    </location>
</feature>
<keyword evidence="4 14" id="KW-1003">Cell membrane</keyword>
<feature type="transmembrane region" description="Helical" evidence="14">
    <location>
        <begin position="122"/>
        <end position="140"/>
    </location>
</feature>
<accession>S5TDU6</accession>
<comment type="function">
    <text evidence="14">Converts heme B (protoheme IX) to heme O by substitution of the vinyl group on carbon 2 of heme B porphyrin ring with a hydroxyethyl farnesyl side group.</text>
</comment>
<dbReference type="GO" id="GO:0048034">
    <property type="term" value="P:heme O biosynthetic process"/>
    <property type="evidence" value="ECO:0007669"/>
    <property type="project" value="UniProtKB-UniRule"/>
</dbReference>
<evidence type="ECO:0000256" key="13">
    <source>
        <dbReference type="ARBA" id="ARBA00047690"/>
    </source>
</evidence>
<dbReference type="GO" id="GO:0008495">
    <property type="term" value="F:protoheme IX farnesyltransferase activity"/>
    <property type="evidence" value="ECO:0007669"/>
    <property type="project" value="UniProtKB-UniRule"/>
</dbReference>
<dbReference type="UniPathway" id="UPA00834">
    <property type="reaction ID" value="UER00712"/>
</dbReference>
<dbReference type="FunFam" id="1.10.357.140:FF:000001">
    <property type="entry name" value="Protoheme IX farnesyltransferase"/>
    <property type="match status" value="1"/>
</dbReference>
<dbReference type="RefSeq" id="WP_020932131.1">
    <property type="nucleotide sequence ID" value="NC_021917.1"/>
</dbReference>
<dbReference type="PATRIC" id="fig|1198232.3.peg.648"/>
<evidence type="ECO:0000256" key="6">
    <source>
        <dbReference type="ARBA" id="ARBA00022692"/>
    </source>
</evidence>
<dbReference type="PANTHER" id="PTHR43448:SF7">
    <property type="entry name" value="4-HYDROXYBENZOATE SOLANESYLTRANSFERASE"/>
    <property type="match status" value="1"/>
</dbReference>
<evidence type="ECO:0000256" key="9">
    <source>
        <dbReference type="ARBA" id="ARBA00023136"/>
    </source>
</evidence>
<dbReference type="EC" id="2.5.1.141" evidence="3 14"/>
<evidence type="ECO:0000256" key="5">
    <source>
        <dbReference type="ARBA" id="ARBA00022679"/>
    </source>
</evidence>
<proteinExistence type="inferred from homology"/>
<evidence type="ECO:0000256" key="11">
    <source>
        <dbReference type="ARBA" id="ARBA00040810"/>
    </source>
</evidence>
<dbReference type="HAMAP" id="MF_00154">
    <property type="entry name" value="CyoE_CtaB"/>
    <property type="match status" value="1"/>
</dbReference>
<feature type="transmembrane region" description="Helical" evidence="14">
    <location>
        <begin position="216"/>
        <end position="237"/>
    </location>
</feature>
<feature type="transmembrane region" description="Helical" evidence="14">
    <location>
        <begin position="93"/>
        <end position="116"/>
    </location>
</feature>
<evidence type="ECO:0000256" key="2">
    <source>
        <dbReference type="ARBA" id="ARBA00004919"/>
    </source>
</evidence>
<name>S5TDU6_9GAMM</name>
<feature type="transmembrane region" description="Helical" evidence="14">
    <location>
        <begin position="147"/>
        <end position="166"/>
    </location>
</feature>
<keyword evidence="5 14" id="KW-0808">Transferase</keyword>
<comment type="pathway">
    <text evidence="2 14">Porphyrin-containing compound metabolism; heme O biosynthesis; heme O from protoheme: step 1/1.</text>
</comment>
<dbReference type="InterPro" id="IPR000537">
    <property type="entry name" value="UbiA_prenyltransferase"/>
</dbReference>
<dbReference type="NCBIfam" id="TIGR01473">
    <property type="entry name" value="cyoE_ctaB"/>
    <property type="match status" value="1"/>
</dbReference>
<evidence type="ECO:0000256" key="7">
    <source>
        <dbReference type="ARBA" id="ARBA00022989"/>
    </source>
</evidence>
<evidence type="ECO:0000256" key="14">
    <source>
        <dbReference type="HAMAP-Rule" id="MF_00154"/>
    </source>
</evidence>
<keyword evidence="7 14" id="KW-1133">Transmembrane helix</keyword>
<keyword evidence="8 14" id="KW-0350">Heme biosynthesis</keyword>
<dbReference type="Pfam" id="PF01040">
    <property type="entry name" value="UbiA"/>
    <property type="match status" value="1"/>
</dbReference>
<dbReference type="PROSITE" id="PS00943">
    <property type="entry name" value="UBIA"/>
    <property type="match status" value="1"/>
</dbReference>
<feature type="transmembrane region" description="Helical" evidence="14">
    <location>
        <begin position="52"/>
        <end position="72"/>
    </location>
</feature>
<dbReference type="GO" id="GO:0005886">
    <property type="term" value="C:plasma membrane"/>
    <property type="evidence" value="ECO:0007669"/>
    <property type="project" value="UniProtKB-SubCell"/>
</dbReference>
<evidence type="ECO:0000313" key="16">
    <source>
        <dbReference type="Proteomes" id="UP000015380"/>
    </source>
</evidence>
<keyword evidence="6 14" id="KW-0812">Transmembrane</keyword>
<dbReference type="InterPro" id="IPR006369">
    <property type="entry name" value="Protohaem_IX_farnesylTrfase"/>
</dbReference>
<keyword evidence="9 14" id="KW-0472">Membrane</keyword>